<evidence type="ECO:0000313" key="5">
    <source>
        <dbReference type="Proteomes" id="UP000269221"/>
    </source>
</evidence>
<evidence type="ECO:0000259" key="3">
    <source>
        <dbReference type="PROSITE" id="PS51233"/>
    </source>
</evidence>
<dbReference type="Pfam" id="PF00094">
    <property type="entry name" value="VWD"/>
    <property type="match status" value="1"/>
</dbReference>
<dbReference type="AlphaFoldDB" id="A0A3M0J9D9"/>
<dbReference type="Proteomes" id="UP000269221">
    <property type="component" value="Unassembled WGS sequence"/>
</dbReference>
<evidence type="ECO:0000256" key="2">
    <source>
        <dbReference type="ARBA" id="ARBA00023180"/>
    </source>
</evidence>
<proteinExistence type="predicted"/>
<evidence type="ECO:0000256" key="1">
    <source>
        <dbReference type="ARBA" id="ARBA00023157"/>
    </source>
</evidence>
<dbReference type="InterPro" id="IPR001846">
    <property type="entry name" value="VWF_type-D"/>
</dbReference>
<gene>
    <name evidence="4" type="ORF">DUI87_25919</name>
</gene>
<keyword evidence="2" id="KW-0325">Glycoprotein</keyword>
<sequence>MDSISHHLPTILSEGQVQVYVHGTGILLHTDFGLVVHYDVVQHVMVMVPQTYMGHLCGLCGNYSGQRNDDLQLSSGQLAPDSTAFGSAWKTMDALCNDSCSKDKCPTCTEEKVAVLQKPNYCGLLMAPEGSFGSCHRMIHPIPYSQSCIHDLCMTGGDTRVLCQNIRSYVAMCQDAGVTVEAWRTPSFCLEFGRAQGQMSPVWGWEGLQTMAESHGNDPGLAPFRVEAKNNIHGGIQSMSYVSLVNVDVYGQCISFCQNEDRKAWVN</sequence>
<dbReference type="SMART" id="SM00832">
    <property type="entry name" value="C8"/>
    <property type="match status" value="1"/>
</dbReference>
<keyword evidence="1" id="KW-1015">Disulfide bond</keyword>
<dbReference type="InterPro" id="IPR014853">
    <property type="entry name" value="VWF/SSPO/ZAN-like_Cys-rich_dom"/>
</dbReference>
<dbReference type="STRING" id="333673.A0A3M0J9D9"/>
<dbReference type="PROSITE" id="PS51233">
    <property type="entry name" value="VWFD"/>
    <property type="match status" value="1"/>
</dbReference>
<dbReference type="EMBL" id="QRBI01000159">
    <property type="protein sequence ID" value="RMB97555.1"/>
    <property type="molecule type" value="Genomic_DNA"/>
</dbReference>
<dbReference type="GO" id="GO:0005615">
    <property type="term" value="C:extracellular space"/>
    <property type="evidence" value="ECO:0007669"/>
    <property type="project" value="TreeGrafter"/>
</dbReference>
<dbReference type="GO" id="GO:0031012">
    <property type="term" value="C:extracellular matrix"/>
    <property type="evidence" value="ECO:0007669"/>
    <property type="project" value="TreeGrafter"/>
</dbReference>
<organism evidence="4 5">
    <name type="scientific">Hirundo rustica rustica</name>
    <dbReference type="NCBI Taxonomy" id="333673"/>
    <lineage>
        <taxon>Eukaryota</taxon>
        <taxon>Metazoa</taxon>
        <taxon>Chordata</taxon>
        <taxon>Craniata</taxon>
        <taxon>Vertebrata</taxon>
        <taxon>Euteleostomi</taxon>
        <taxon>Archelosauria</taxon>
        <taxon>Archosauria</taxon>
        <taxon>Dinosauria</taxon>
        <taxon>Saurischia</taxon>
        <taxon>Theropoda</taxon>
        <taxon>Coelurosauria</taxon>
        <taxon>Aves</taxon>
        <taxon>Neognathae</taxon>
        <taxon>Neoaves</taxon>
        <taxon>Telluraves</taxon>
        <taxon>Australaves</taxon>
        <taxon>Passeriformes</taxon>
        <taxon>Sylvioidea</taxon>
        <taxon>Hirundinidae</taxon>
        <taxon>Hirundo</taxon>
    </lineage>
</organism>
<dbReference type="InterPro" id="IPR050780">
    <property type="entry name" value="Mucin_vWF_Thrombospondin_sf"/>
</dbReference>
<protein>
    <recommendedName>
        <fullName evidence="3">VWFD domain-containing protein</fullName>
    </recommendedName>
</protein>
<dbReference type="PANTHER" id="PTHR11339:SF244">
    <property type="entry name" value="IGGFC-BINDING PROTEIN"/>
    <property type="match status" value="1"/>
</dbReference>
<accession>A0A3M0J9D9</accession>
<feature type="domain" description="VWFD" evidence="3">
    <location>
        <begin position="1"/>
        <end position="97"/>
    </location>
</feature>
<dbReference type="Pfam" id="PF08742">
    <property type="entry name" value="C8"/>
    <property type="match status" value="1"/>
</dbReference>
<name>A0A3M0J9D9_HIRRU</name>
<dbReference type="PANTHER" id="PTHR11339">
    <property type="entry name" value="EXTRACELLULAR MATRIX GLYCOPROTEIN RELATED"/>
    <property type="match status" value="1"/>
</dbReference>
<evidence type="ECO:0000313" key="4">
    <source>
        <dbReference type="EMBL" id="RMB97555.1"/>
    </source>
</evidence>
<comment type="caution">
    <text evidence="4">The sequence shown here is derived from an EMBL/GenBank/DDBJ whole genome shotgun (WGS) entry which is preliminary data.</text>
</comment>
<dbReference type="OrthoDB" id="3438930at2759"/>
<reference evidence="4 5" key="1">
    <citation type="submission" date="2018-07" db="EMBL/GenBank/DDBJ databases">
        <title>A high quality draft genome assembly of the barn swallow (H. rustica rustica).</title>
        <authorList>
            <person name="Formenti G."/>
            <person name="Chiara M."/>
            <person name="Poveda L."/>
            <person name="Francoijs K.-J."/>
            <person name="Bonisoli-Alquati A."/>
            <person name="Canova L."/>
            <person name="Gianfranceschi L."/>
            <person name="Horner D.S."/>
            <person name="Saino N."/>
        </authorList>
    </citation>
    <scope>NUCLEOTIDE SEQUENCE [LARGE SCALE GENOMIC DNA]</scope>
    <source>
        <strain evidence="4">Chelidonia</strain>
        <tissue evidence="4">Blood</tissue>
    </source>
</reference>
<keyword evidence="5" id="KW-1185">Reference proteome</keyword>